<organism evidence="2 3">
    <name type="scientific">Helicobacter turcicus</name>
    <dbReference type="NCBI Taxonomy" id="2867412"/>
    <lineage>
        <taxon>Bacteria</taxon>
        <taxon>Pseudomonadati</taxon>
        <taxon>Campylobacterota</taxon>
        <taxon>Epsilonproteobacteria</taxon>
        <taxon>Campylobacterales</taxon>
        <taxon>Helicobacteraceae</taxon>
        <taxon>Helicobacter</taxon>
    </lineage>
</organism>
<evidence type="ECO:0000256" key="1">
    <source>
        <dbReference type="SAM" id="SignalP"/>
    </source>
</evidence>
<keyword evidence="1" id="KW-0732">Signal</keyword>
<proteinExistence type="predicted"/>
<comment type="caution">
    <text evidence="2">The sequence shown here is derived from an EMBL/GenBank/DDBJ whole genome shotgun (WGS) entry which is preliminary data.</text>
</comment>
<gene>
    <name evidence="2" type="ORF">K4G57_04635</name>
</gene>
<feature type="signal peptide" evidence="1">
    <location>
        <begin position="1"/>
        <end position="18"/>
    </location>
</feature>
<name>A0ABS7JMX0_9HELI</name>
<feature type="chain" id="PRO_5046701037" evidence="1">
    <location>
        <begin position="19"/>
        <end position="680"/>
    </location>
</feature>
<dbReference type="InterPro" id="IPR011455">
    <property type="entry name" value="DUF1561"/>
</dbReference>
<dbReference type="Pfam" id="PF07598">
    <property type="entry name" value="DUF1561"/>
    <property type="match status" value="2"/>
</dbReference>
<dbReference type="EMBL" id="JAIGYQ010000005">
    <property type="protein sequence ID" value="MBX7490750.1"/>
    <property type="molecule type" value="Genomic_DNA"/>
</dbReference>
<protein>
    <submittedName>
        <fullName evidence="2">DUF1561 domain-containing protein</fullName>
    </submittedName>
</protein>
<evidence type="ECO:0000313" key="2">
    <source>
        <dbReference type="EMBL" id="MBX7490750.1"/>
    </source>
</evidence>
<keyword evidence="3" id="KW-1185">Reference proteome</keyword>
<sequence>MQVFLFYVVFMLSSLLYAKTTHTPNTQTSNAQVIQKLAQPPKDKPIAITTTSSPQTQCLSPIFKDNEAYVGLSNCDKAVSARYDVFSRLAWNINHTWVCLSTPNQSYVQDTKLVLRPCVLNDNTQSWVVKNNAFYSPNLEFIAELKNGYLTLESNSLKDMHGTQKNNTTTQAKPSPTYALHSMQQWLDTIATPPTLSQKSFIAWSFITAEGFDLYYIRNDLSIKDEPQDLYFNPENGYIAQYNPANAQMLCLTSTQNKNQDWNWVSWETCNFHAQNNPANPKTWNLFMLADNNEAVLKDYLGNFLRVTKYGVHWGVPYSAKPDFLAKDMDKDQTSFFRFSNDITNWQRFLYANFSDSLPYCPAKGTFLQEIPHNTTQNGFFTSLFKNPKSLSKTPTYTEHIQNTTTLPPNFVLNEAWRKRLWQIVTTTDGVLLRAGDCGVCLLHSYQIIAEMNTYTNTPLDSGGFFFDTAFGVNPFYSFRNRYPDLARALEPYQASNIPHGLPRNTAFAYAEQMYRSIALSLFPGHFWISSDFATTDIQIRSALRDLFEQPIGTMWVMHIFFISPQGVRSGHAIPALRTNEGVQFISTNLHNVDYTTFRQDLEYSLAHNLPQALNTITQNGTLRIYMLFSLQLREVYHNPLSAFVSSNNCSGEGESRRGSGSLPISSMINQCASGRCLIQ</sequence>
<reference evidence="2 3" key="1">
    <citation type="submission" date="2021-08" db="EMBL/GenBank/DDBJ databases">
        <title>Helicobacter spp. isolated from feces of Anatolian Ground Squirrel (Spermophilus xanthoprymnus) in Turkey.</title>
        <authorList>
            <person name="Aydin F."/>
            <person name="Abay S."/>
            <person name="Kayman T."/>
            <person name="Karakaya E."/>
            <person name="Saticioglu I.B."/>
        </authorList>
    </citation>
    <scope>NUCLEOTIDE SEQUENCE [LARGE SCALE GENOMIC DNA]</scope>
    <source>
        <strain evidence="2 3">Faydin-H70</strain>
    </source>
</reference>
<accession>A0ABS7JMX0</accession>
<dbReference type="RefSeq" id="WP_221532043.1">
    <property type="nucleotide sequence ID" value="NZ_JAIGYP010000005.1"/>
</dbReference>
<evidence type="ECO:0000313" key="3">
    <source>
        <dbReference type="Proteomes" id="UP000700059"/>
    </source>
</evidence>
<dbReference type="Proteomes" id="UP000700059">
    <property type="component" value="Unassembled WGS sequence"/>
</dbReference>